<dbReference type="EMBL" id="CAJNNV010030965">
    <property type="protein sequence ID" value="CAE8634317.1"/>
    <property type="molecule type" value="Genomic_DNA"/>
</dbReference>
<evidence type="ECO:0000313" key="2">
    <source>
        <dbReference type="Proteomes" id="UP000654075"/>
    </source>
</evidence>
<accession>A0A813H8Q2</accession>
<feature type="non-terminal residue" evidence="1">
    <location>
        <position position="103"/>
    </location>
</feature>
<comment type="caution">
    <text evidence="1">The sequence shown here is derived from an EMBL/GenBank/DDBJ whole genome shotgun (WGS) entry which is preliminary data.</text>
</comment>
<name>A0A813H8Q2_POLGL</name>
<dbReference type="Proteomes" id="UP000654075">
    <property type="component" value="Unassembled WGS sequence"/>
</dbReference>
<proteinExistence type="predicted"/>
<sequence length="103" mass="10809">YNYRMLLDTSGLRAGQFYRLCTDVDGTGTDRSYGDSGFGVDIGLVSDISATPLQPPAGSDGRISIGMSSAEVLDILCPSECSRFTAVYLAQGVCDKSAVTGVK</sequence>
<keyword evidence="2" id="KW-1185">Reference proteome</keyword>
<feature type="non-terminal residue" evidence="1">
    <location>
        <position position="1"/>
    </location>
</feature>
<protein>
    <submittedName>
        <fullName evidence="1">Uncharacterized protein</fullName>
    </submittedName>
</protein>
<organism evidence="1 2">
    <name type="scientific">Polarella glacialis</name>
    <name type="common">Dinoflagellate</name>
    <dbReference type="NCBI Taxonomy" id="89957"/>
    <lineage>
        <taxon>Eukaryota</taxon>
        <taxon>Sar</taxon>
        <taxon>Alveolata</taxon>
        <taxon>Dinophyceae</taxon>
        <taxon>Suessiales</taxon>
        <taxon>Suessiaceae</taxon>
        <taxon>Polarella</taxon>
    </lineage>
</organism>
<gene>
    <name evidence="1" type="ORF">PGLA1383_LOCUS49967</name>
</gene>
<evidence type="ECO:0000313" key="1">
    <source>
        <dbReference type="EMBL" id="CAE8634317.1"/>
    </source>
</evidence>
<reference evidence="1" key="1">
    <citation type="submission" date="2021-02" db="EMBL/GenBank/DDBJ databases">
        <authorList>
            <person name="Dougan E. K."/>
            <person name="Rhodes N."/>
            <person name="Thang M."/>
            <person name="Chan C."/>
        </authorList>
    </citation>
    <scope>NUCLEOTIDE SEQUENCE</scope>
</reference>
<dbReference type="AlphaFoldDB" id="A0A813H8Q2"/>